<proteinExistence type="predicted"/>
<name>A0A0L9VSJ9_PHAAN</name>
<organism evidence="1 2">
    <name type="scientific">Phaseolus angularis</name>
    <name type="common">Azuki bean</name>
    <name type="synonym">Vigna angularis</name>
    <dbReference type="NCBI Taxonomy" id="3914"/>
    <lineage>
        <taxon>Eukaryota</taxon>
        <taxon>Viridiplantae</taxon>
        <taxon>Streptophyta</taxon>
        <taxon>Embryophyta</taxon>
        <taxon>Tracheophyta</taxon>
        <taxon>Spermatophyta</taxon>
        <taxon>Magnoliopsida</taxon>
        <taxon>eudicotyledons</taxon>
        <taxon>Gunneridae</taxon>
        <taxon>Pentapetalae</taxon>
        <taxon>rosids</taxon>
        <taxon>fabids</taxon>
        <taxon>Fabales</taxon>
        <taxon>Fabaceae</taxon>
        <taxon>Papilionoideae</taxon>
        <taxon>50 kb inversion clade</taxon>
        <taxon>NPAAA clade</taxon>
        <taxon>indigoferoid/millettioid clade</taxon>
        <taxon>Phaseoleae</taxon>
        <taxon>Vigna</taxon>
    </lineage>
</organism>
<dbReference type="Gramene" id="KOM57739">
    <property type="protein sequence ID" value="KOM57739"/>
    <property type="gene ID" value="LR48_Vigan11g077200"/>
</dbReference>
<dbReference type="EMBL" id="CM003381">
    <property type="protein sequence ID" value="KOM57739.1"/>
    <property type="molecule type" value="Genomic_DNA"/>
</dbReference>
<reference evidence="2" key="1">
    <citation type="journal article" date="2015" name="Proc. Natl. Acad. Sci. U.S.A.">
        <title>Genome sequencing of adzuki bean (Vigna angularis) provides insight into high starch and low fat accumulation and domestication.</title>
        <authorList>
            <person name="Yang K."/>
            <person name="Tian Z."/>
            <person name="Chen C."/>
            <person name="Luo L."/>
            <person name="Zhao B."/>
            <person name="Wang Z."/>
            <person name="Yu L."/>
            <person name="Li Y."/>
            <person name="Sun Y."/>
            <person name="Li W."/>
            <person name="Chen Y."/>
            <person name="Li Y."/>
            <person name="Zhang Y."/>
            <person name="Ai D."/>
            <person name="Zhao J."/>
            <person name="Shang C."/>
            <person name="Ma Y."/>
            <person name="Wu B."/>
            <person name="Wang M."/>
            <person name="Gao L."/>
            <person name="Sun D."/>
            <person name="Zhang P."/>
            <person name="Guo F."/>
            <person name="Wang W."/>
            <person name="Li Y."/>
            <person name="Wang J."/>
            <person name="Varshney R.K."/>
            <person name="Wang J."/>
            <person name="Ling H.Q."/>
            <person name="Wan P."/>
        </authorList>
    </citation>
    <scope>NUCLEOTIDE SEQUENCE</scope>
    <source>
        <strain evidence="2">cv. Jingnong 6</strain>
    </source>
</reference>
<dbReference type="Proteomes" id="UP000053144">
    <property type="component" value="Chromosome 11"/>
</dbReference>
<evidence type="ECO:0000313" key="1">
    <source>
        <dbReference type="EMBL" id="KOM57739.1"/>
    </source>
</evidence>
<evidence type="ECO:0000313" key="2">
    <source>
        <dbReference type="Proteomes" id="UP000053144"/>
    </source>
</evidence>
<dbReference type="AlphaFoldDB" id="A0A0L9VSJ9"/>
<protein>
    <submittedName>
        <fullName evidence="1">Uncharacterized protein</fullName>
    </submittedName>
</protein>
<gene>
    <name evidence="1" type="ORF">LR48_Vigan11g077200</name>
</gene>
<accession>A0A0L9VSJ9</accession>
<sequence length="133" mass="14839">MTNPILSKTVEPKREGFQIITAASTSPASLHQRSLATCSALSTRHPPSHIIWFSQFHISETTSFILALKLLTDSFMVLGFSAIDFVSLSFLRVRSQSRTSFPFRCVFTLWRKLRGARTASVVSFSGVRPSCIK</sequence>